<organism evidence="2 3">
    <name type="scientific">Solanum commersonii</name>
    <name type="common">Commerson's wild potato</name>
    <name type="synonym">Commerson's nightshade</name>
    <dbReference type="NCBI Taxonomy" id="4109"/>
    <lineage>
        <taxon>Eukaryota</taxon>
        <taxon>Viridiplantae</taxon>
        <taxon>Streptophyta</taxon>
        <taxon>Embryophyta</taxon>
        <taxon>Tracheophyta</taxon>
        <taxon>Spermatophyta</taxon>
        <taxon>Magnoliopsida</taxon>
        <taxon>eudicotyledons</taxon>
        <taxon>Gunneridae</taxon>
        <taxon>Pentapetalae</taxon>
        <taxon>asterids</taxon>
        <taxon>lamiids</taxon>
        <taxon>Solanales</taxon>
        <taxon>Solanaceae</taxon>
        <taxon>Solanoideae</taxon>
        <taxon>Solaneae</taxon>
        <taxon>Solanum</taxon>
    </lineage>
</organism>
<proteinExistence type="predicted"/>
<dbReference type="EMBL" id="JACXVP010000010">
    <property type="protein sequence ID" value="KAG5579388.1"/>
    <property type="molecule type" value="Genomic_DNA"/>
</dbReference>
<sequence length="240" mass="26760">MKSTLETPSEDLEVVSKAVLSTMPEKIETPSSFNFSIPPPEKSSSIPVSRVGETAEFFTPHTEVVTSPVLNSGEIFPCSPTLVLFGKESQNFEAQSIMKSTLEKPFKDLEIVSKVVSSTMSERTEELVAVQSLASLRGDMQPTLLEQELRSPEQVPHSVQPVFDQNSKSFDVDSEEEKEEDTLLVWRKKRVRGKNVVNMTISDLEAVDVVPEAKLDDKPNKSLKKEKGREKGKMMDSQTK</sequence>
<evidence type="ECO:0000313" key="2">
    <source>
        <dbReference type="EMBL" id="KAG5579388.1"/>
    </source>
</evidence>
<protein>
    <submittedName>
        <fullName evidence="2">Uncharacterized protein</fullName>
    </submittedName>
</protein>
<evidence type="ECO:0000256" key="1">
    <source>
        <dbReference type="SAM" id="MobiDB-lite"/>
    </source>
</evidence>
<dbReference type="AlphaFoldDB" id="A0A9J5WWD5"/>
<reference evidence="2 3" key="1">
    <citation type="submission" date="2020-09" db="EMBL/GenBank/DDBJ databases">
        <title>De no assembly of potato wild relative species, Solanum commersonii.</title>
        <authorList>
            <person name="Cho K."/>
        </authorList>
    </citation>
    <scope>NUCLEOTIDE SEQUENCE [LARGE SCALE GENOMIC DNA]</scope>
    <source>
        <strain evidence="2">LZ3.2</strain>
        <tissue evidence="2">Leaf</tissue>
    </source>
</reference>
<dbReference type="Proteomes" id="UP000824120">
    <property type="component" value="Chromosome 10"/>
</dbReference>
<feature type="region of interest" description="Disordered" evidence="1">
    <location>
        <begin position="212"/>
        <end position="240"/>
    </location>
</feature>
<accession>A0A9J5WWD5</accession>
<keyword evidence="3" id="KW-1185">Reference proteome</keyword>
<gene>
    <name evidence="2" type="ORF">H5410_050015</name>
</gene>
<evidence type="ECO:0000313" key="3">
    <source>
        <dbReference type="Proteomes" id="UP000824120"/>
    </source>
</evidence>
<comment type="caution">
    <text evidence="2">The sequence shown here is derived from an EMBL/GenBank/DDBJ whole genome shotgun (WGS) entry which is preliminary data.</text>
</comment>
<name>A0A9J5WWD5_SOLCO</name>